<dbReference type="GO" id="GO:0005840">
    <property type="term" value="C:ribosome"/>
    <property type="evidence" value="ECO:0007669"/>
    <property type="project" value="UniProtKB-KW"/>
</dbReference>
<dbReference type="GO" id="GO:1901991">
    <property type="term" value="P:negative regulation of mitotic cell cycle phase transition"/>
    <property type="evidence" value="ECO:0007669"/>
    <property type="project" value="UniProtKB-ARBA"/>
</dbReference>
<dbReference type="CDD" id="cd04449">
    <property type="entry name" value="DEP_DEPDC5-like"/>
    <property type="match status" value="1"/>
</dbReference>
<feature type="region of interest" description="Disordered" evidence="14">
    <location>
        <begin position="2280"/>
        <end position="2487"/>
    </location>
</feature>
<feature type="compositionally biased region" description="Polar residues" evidence="14">
    <location>
        <begin position="844"/>
        <end position="865"/>
    </location>
</feature>
<protein>
    <recommendedName>
        <fullName evidence="6">Vacuolar membrane-associated protein IML1</fullName>
    </recommendedName>
    <alternativeName>
        <fullName evidence="7">Vacuolar membrane-associated protein iml1</fullName>
    </alternativeName>
</protein>
<comment type="similarity">
    <text evidence="4">Belongs to the IML1 family.</text>
</comment>
<dbReference type="GO" id="GO:0010508">
    <property type="term" value="P:positive regulation of autophagy"/>
    <property type="evidence" value="ECO:0007669"/>
    <property type="project" value="TreeGrafter"/>
</dbReference>
<evidence type="ECO:0000256" key="1">
    <source>
        <dbReference type="ARBA" id="ARBA00004123"/>
    </source>
</evidence>
<dbReference type="InterPro" id="IPR013087">
    <property type="entry name" value="Znf_C2H2_type"/>
</dbReference>
<keyword evidence="11" id="KW-0539">Nucleus</keyword>
<dbReference type="Pfam" id="PF19418">
    <property type="entry name" value="DEPDC5_CTD"/>
    <property type="match status" value="1"/>
</dbReference>
<evidence type="ECO:0000256" key="4">
    <source>
        <dbReference type="ARBA" id="ARBA00005643"/>
    </source>
</evidence>
<evidence type="ECO:0000313" key="16">
    <source>
        <dbReference type="EMBL" id="KAG9326273.1"/>
    </source>
</evidence>
<feature type="compositionally biased region" description="Polar residues" evidence="14">
    <location>
        <begin position="496"/>
        <end position="511"/>
    </location>
</feature>
<dbReference type="PANTHER" id="PTHR13179">
    <property type="entry name" value="DEP DOMAIN CONTAINING PROTEIN 5"/>
    <property type="match status" value="1"/>
</dbReference>
<evidence type="ECO:0000256" key="5">
    <source>
        <dbReference type="ARBA" id="ARBA00008259"/>
    </source>
</evidence>
<dbReference type="SMART" id="SM00355">
    <property type="entry name" value="ZnF_C2H2"/>
    <property type="match status" value="2"/>
</dbReference>
<feature type="region of interest" description="Disordered" evidence="14">
    <location>
        <begin position="2577"/>
        <end position="2642"/>
    </location>
</feature>
<dbReference type="GO" id="GO:0003735">
    <property type="term" value="F:structural constituent of ribosome"/>
    <property type="evidence" value="ECO:0007669"/>
    <property type="project" value="InterPro"/>
</dbReference>
<organism evidence="16 17">
    <name type="scientific">Mortierella alpina</name>
    <name type="common">Oleaginous fungus</name>
    <name type="synonym">Mortierella renispora</name>
    <dbReference type="NCBI Taxonomy" id="64518"/>
    <lineage>
        <taxon>Eukaryota</taxon>
        <taxon>Fungi</taxon>
        <taxon>Fungi incertae sedis</taxon>
        <taxon>Mucoromycota</taxon>
        <taxon>Mortierellomycotina</taxon>
        <taxon>Mortierellomycetes</taxon>
        <taxon>Mortierellales</taxon>
        <taxon>Mortierellaceae</taxon>
        <taxon>Mortierella</taxon>
    </lineage>
</organism>
<evidence type="ECO:0000256" key="7">
    <source>
        <dbReference type="ARBA" id="ARBA00021881"/>
    </source>
</evidence>
<evidence type="ECO:0000256" key="13">
    <source>
        <dbReference type="ARBA" id="ARBA00064351"/>
    </source>
</evidence>
<dbReference type="InterPro" id="IPR055213">
    <property type="entry name" value="IML1_double_psi_beta_barrel"/>
</dbReference>
<keyword evidence="9" id="KW-0597">Phosphoprotein</keyword>
<feature type="region of interest" description="Disordered" evidence="14">
    <location>
        <begin position="679"/>
        <end position="701"/>
    </location>
</feature>
<dbReference type="InterPro" id="IPR041991">
    <property type="entry name" value="Ribosomal_eL27_KOW"/>
</dbReference>
<reference evidence="16" key="1">
    <citation type="submission" date="2021-07" db="EMBL/GenBank/DDBJ databases">
        <title>Draft genome of Mortierella alpina, strain LL118, isolated from an aspen leaf litter sample.</title>
        <authorList>
            <person name="Yang S."/>
            <person name="Vinatzer B.A."/>
        </authorList>
    </citation>
    <scope>NUCLEOTIDE SEQUENCE</scope>
    <source>
        <strain evidence="16">LL118</strain>
    </source>
</reference>
<keyword evidence="8" id="KW-0963">Cytoplasm</keyword>
<dbReference type="Proteomes" id="UP000717515">
    <property type="component" value="Unassembled WGS sequence"/>
</dbReference>
<dbReference type="SUPFAM" id="SSF46785">
    <property type="entry name" value="Winged helix' DNA-binding domain"/>
    <property type="match status" value="1"/>
</dbReference>
<feature type="compositionally biased region" description="Pro residues" evidence="14">
    <location>
        <begin position="2211"/>
        <end position="2229"/>
    </location>
</feature>
<dbReference type="SUPFAM" id="SSF48371">
    <property type="entry name" value="ARM repeat"/>
    <property type="match status" value="1"/>
</dbReference>
<feature type="region of interest" description="Disordered" evidence="14">
    <location>
        <begin position="838"/>
        <end position="868"/>
    </location>
</feature>
<feature type="compositionally biased region" description="Pro residues" evidence="14">
    <location>
        <begin position="2314"/>
        <end position="2359"/>
    </location>
</feature>
<dbReference type="GO" id="GO:0006412">
    <property type="term" value="P:translation"/>
    <property type="evidence" value="ECO:0007669"/>
    <property type="project" value="InterPro"/>
</dbReference>
<dbReference type="GO" id="GO:1904262">
    <property type="term" value="P:negative regulation of TORC1 signaling"/>
    <property type="evidence" value="ECO:0007669"/>
    <property type="project" value="TreeGrafter"/>
</dbReference>
<accession>A0A9P8CZ48</accession>
<dbReference type="PROSITE" id="PS50186">
    <property type="entry name" value="DEP"/>
    <property type="match status" value="1"/>
</dbReference>
<comment type="similarity">
    <text evidence="5">Belongs to the phosphatase 2A regulatory subunit B family.</text>
</comment>
<dbReference type="GO" id="GO:1990904">
    <property type="term" value="C:ribonucleoprotein complex"/>
    <property type="evidence" value="ECO:0007669"/>
    <property type="project" value="UniProtKB-KW"/>
</dbReference>
<evidence type="ECO:0000256" key="3">
    <source>
        <dbReference type="ARBA" id="ARBA00004496"/>
    </source>
</evidence>
<dbReference type="GO" id="GO:0005774">
    <property type="term" value="C:vacuolar membrane"/>
    <property type="evidence" value="ECO:0007669"/>
    <property type="project" value="UniProtKB-SubCell"/>
</dbReference>
<comment type="subcellular location">
    <subcellularLocation>
        <location evidence="3">Cytoplasm</location>
    </subcellularLocation>
    <subcellularLocation>
        <location evidence="1">Nucleus</location>
    </subcellularLocation>
    <subcellularLocation>
        <location evidence="2">Vacuole membrane</location>
        <topology evidence="2">Peripheral membrane protein</topology>
    </subcellularLocation>
</comment>
<dbReference type="SMART" id="SM00049">
    <property type="entry name" value="DEP"/>
    <property type="match status" value="1"/>
</dbReference>
<dbReference type="Pfam" id="PF00610">
    <property type="entry name" value="DEP"/>
    <property type="match status" value="1"/>
</dbReference>
<evidence type="ECO:0000256" key="11">
    <source>
        <dbReference type="ARBA" id="ARBA00023242"/>
    </source>
</evidence>
<feature type="region of interest" description="Disordered" evidence="14">
    <location>
        <begin position="1027"/>
        <end position="1069"/>
    </location>
</feature>
<sequence>MYHSSSNTGTGAATAANGNSTSCAAYEPSSSATTPAPPSNATKVLYVHTDHFSTRDFLIDPAFFPNVQPNDLFEIYDPALPKDTSKRLVIQWTGLGNNTQLRAPVQVSLTNNIAKAFGLSPRQDVIVQRADPNQYAAKYVELTFRDQYIGRSDMWRLRTSLVGSCVYETKKIVYLGCIRAQVKEIYVGNQSVPSGYITSETRIIFRSESAKYFIFIQMSREMWEFDEDGEIFFERVIFGFLPNLFARWRGKRDGKTDLESPTNHVVSIVLFSRIFYQEEEEARFRLDGYPGGQTGLQRDDEGRYYQDFYKVVIDWEARTDWTTAIIPLKEEVMRYQRDILLRPAGQYSILSGENSFAFEGNVLESINLALNSLDKHYVDRDLQRTGLSIVMITPSSGMFDVDKRLLRLTTERMISGGIGLDMICLSKIPAHIVPLFRWKGPLADSNGLSMMVHGAGHSPSTFSMANTNTGNLIARSSSAYSRPNSRPPSIKDSSAEARSTNAWRNHKSTSPNPLPEVQLDMSDPLYYDAPATFPSSITKTYYMMPHWVDCMFYVSSQRPNTQKFYTRCKMYELQMMGIMEHEITGISIPYLNESYNPQYATPFGKRLSSADALGTRGHSSKTADFDKHDDDLFYDPNSLLSSEIKQLNISSAHNQRSMIRDALSLDSIEASARGLGNSRRYDSSLGGTAHQSIPNHGKLTSELSQSLPRAWNTSTVMPVSTIPEHHILKDTNAAPGRVSFSLKSANGFLEESRAARQHEKATNDDYDNQGEINGQRGEATADGGNYGLNSIQGHMDIKSKSGHIRASTDDDPGFLSSSTVKPIYISRNYRTFQDEAPSEISGADSCNTGSLSSDKGNRTFISNPTGPGGRIIQTRQKSKQTYINPCNPPKTIIRMTSHLRRWQHAFPRARSRSASPNLIRSDVYTDGLSNTEAWRGLMSPASLPLTTDFFPSKEELQELYSEYIHTISPSENPGGFGEMDHERRAKAKSLMKELIYHRLAQGFQLIVEGGSSPNKSFRPDLAGAVADRTGASEGHTKRITNGPSEEVSVEFPSKDAAVSSGPHSSHTTKDKACYLSMGQQVHRLSIDAADGNVEVKRYERRLGYKPESVKYQCVIWAKNLPGYMPRDLTFTYPLLSHYQWNYLDHLVSGYQDELTEELMYWRARFILIPMEHVATNNLTNIAGEHLDEEEMRLAGFQKFLDLFQRARYVEPTQEANSGSSKKQDASVKVQLITCSLAAWAFSELSKKEFENGQSSGSPNTSSLSDSEKLGRSSKIQTIATAIQNPLTGIKLQDRRWHLRVYNSVFLGNEVVDWLIHNFSDIDTRDEATEFGKKLFDKGLFIHCLGTHHFLDGHYFYQFSGEYAPPSGKQTRGWFRNTTQSLTRRDVDLDKLKETDQEGATDKLTRPSLKVTASSTGGSSTTLGSTSTAPAATTTSTGASNTPTTNTSVSTFRERMEQLQKMVPPKRVDISKTMTIDVDPNKRSERRETAILHYDLAHNIKHCYHFQLHWLGCTARLIEDMLQSWGRTAERCGLRLIEAPIEQDSQARAFNPFESPIPIKLALRPPATKGFFKPASSLDPLTEPVQVPRLHFFTELVKLHGFILDMESDELYPPANQLSYSYKRAPYKNIQYVHRSGVAFIQISYNGPQEFLWVNNRLLTSHSIPVPERDRGDWDRSSGQEGGGGDGASTTSKGTSNHVPNPDVLRRKFAATCANKEELAKIWSEISSHLETISGIQDILEDVPDENVVEREGLAWVMPSLAAPRRKSDAHVDTKQDGSSPHSDGVAGDVGGASANGTGTKSAESAAASLLQNVPIIRIDMEPSPGAGNEPAPVGSAEQPQPAPEQPQDAKLVILNRNLRNLSTFDHGRNLIHPWQPIPRHSLSAIQHNSELLIAERFIYGITNIHGSRSVFPLWANIRILSFNLTVTRTGMQQIGTTTGYCCIPDEDLFEVLDNSGSKERGYGHAIVAGIERYPLKITKNMGKKRVAKRSKVKPFIKVVNYNHMMPTRYGLELENLKSVLTVDSFKEPSQREEAKKAIKKLFEERYNSGKNKWFFSKLHLSPSSHRPQNDSPMAKKNKKKVVRPWCWYCERDFEDEKVLIAHQRAKHFKCNRCTKKLNTAGGMVVHVMQVHKETINAVPNALPGRETVDLEIYGMEGIPEEDLNAYNAKQEAEDNQSNKRAKIAPVEFSAEDLQSQLAAHKAMMQAAAAPPAGPPGPPGPGAVPPPGFPMGSVPPPGMVGAAPALPPHHGPYPGQFQYPGMPPAAASVMPAAYSQFYQPRPPQPYGIPPPQPGMSHMSAPPHFPPYGNQMAPPGQWPPQRPPPGGMHAPPPQQYPGYPPPRFPGGGPPPPGFMPPPGMPHPGSMGAPGSMPGMPYPPHGLGGPLGPTPPRPPPMTALSSSAGGPSSAGPSGTSSTSTGIPNAPLNHSMKHTSHITSSPDPTTLAAAASTATSTAAAPSSAVSAPAPTTADVPSAKTPATGAASSKKESVLVYSNNDVSVEEVRAALERFNNSSSNGHIPIIAPASNTTSDLAPVEVHTSATNVYANELGHTNNSHSTMTHDPSENSHPPTIVIMNADPSEHSQPGASTQFAGHPLPSNPASPPGKLTGEKEMPKSGPINRMKNAPKDAIPISKTPRRQRSSRFHVTERVTLERLQALDGKSTLLPPCRYWLFSSQVAHIDRQELFLKKLGQCAVVFDFNDASSELIGKEIKRQALTEILDYITNNRGVITEPVYPEVVNMFATNLFRTIPPQVNPTGEAYDPEEDEPVLELAWPHLQIVYEFFLRFIESPDFNTNMAKKFIDHHFILQLLELFDSEDPRERDFLKTTLHRIYGKFLNLRAFIRRSINNVFFQFIYEKERHNGIAELLEILGSIINGFALPLKEEHKTFLTKVLLPLHKARSLTLYHPQLAYCVVQFLEKDPALTEEVVHGLLRFWPKVNSPKEVMFLNEIEEILDVIEPSEFVKIEGPLFTQIARCVSSSHFQVAERALYYWNNEYIVNLIHDNANEILPIVFQSLYKNSKTHWNRTIHGLVFNALKLFMDATPKLFDECTNHYRQARQNDRKQIQDREEIWQRLENQAAENYANLSAHGAVSIPLPPHTEPVHDPIESFEQGEIVDEPEEVIGENVGGADQDIYSGDLQTFENSGPVFHQFRRKSIIPVDETVLDELSRHRSLEEVLDMQRSSSSNENE</sequence>
<dbReference type="GO" id="GO:0005816">
    <property type="term" value="C:spindle pole body"/>
    <property type="evidence" value="ECO:0007669"/>
    <property type="project" value="UniProtKB-ARBA"/>
</dbReference>
<dbReference type="InterPro" id="IPR011989">
    <property type="entry name" value="ARM-like"/>
</dbReference>
<evidence type="ECO:0000256" key="8">
    <source>
        <dbReference type="ARBA" id="ARBA00022490"/>
    </source>
</evidence>
<keyword evidence="10" id="KW-0689">Ribosomal protein</keyword>
<feature type="compositionally biased region" description="Low complexity" evidence="14">
    <location>
        <begin position="2360"/>
        <end position="2372"/>
    </location>
</feature>
<dbReference type="Gene3D" id="1.25.10.10">
    <property type="entry name" value="Leucine-rich Repeat Variant"/>
    <property type="match status" value="1"/>
</dbReference>
<dbReference type="GO" id="GO:0098813">
    <property type="term" value="P:nuclear chromosome segregation"/>
    <property type="evidence" value="ECO:0007669"/>
    <property type="project" value="UniProtKB-ARBA"/>
</dbReference>
<feature type="compositionally biased region" description="Polar residues" evidence="14">
    <location>
        <begin position="685"/>
        <end position="694"/>
    </location>
</feature>
<feature type="compositionally biased region" description="Pro residues" evidence="14">
    <location>
        <begin position="2385"/>
        <end position="2394"/>
    </location>
</feature>
<dbReference type="CDD" id="cd06090">
    <property type="entry name" value="KOW_RPL27"/>
    <property type="match status" value="1"/>
</dbReference>
<feature type="region of interest" description="Disordered" evidence="14">
    <location>
        <begin position="1819"/>
        <end position="1846"/>
    </location>
</feature>
<evidence type="ECO:0000256" key="14">
    <source>
        <dbReference type="SAM" id="MobiDB-lite"/>
    </source>
</evidence>
<dbReference type="Pfam" id="PF01777">
    <property type="entry name" value="Ribosomal_L27e"/>
    <property type="match status" value="1"/>
</dbReference>
<dbReference type="GO" id="GO:0000159">
    <property type="term" value="C:protein phosphatase type 2A complex"/>
    <property type="evidence" value="ECO:0007669"/>
    <property type="project" value="InterPro"/>
</dbReference>
<gene>
    <name evidence="16" type="ORF">KVV02_000988</name>
</gene>
<feature type="region of interest" description="Disordered" evidence="14">
    <location>
        <begin position="1385"/>
        <end position="1450"/>
    </location>
</feature>
<dbReference type="FunFam" id="1.25.10.10:FF:000016">
    <property type="entry name" value="Serine/threonine-protein phosphatase 2A 56 kDa regulatory subunit"/>
    <property type="match status" value="1"/>
</dbReference>
<dbReference type="Pfam" id="PF12257">
    <property type="entry name" value="IML1"/>
    <property type="match status" value="1"/>
</dbReference>
<dbReference type="GO" id="GO:0000775">
    <property type="term" value="C:chromosome, centromeric region"/>
    <property type="evidence" value="ECO:0007669"/>
    <property type="project" value="UniProtKB-ARBA"/>
</dbReference>
<dbReference type="GO" id="GO:1990130">
    <property type="term" value="C:GATOR1 complex"/>
    <property type="evidence" value="ECO:0007669"/>
    <property type="project" value="TreeGrafter"/>
</dbReference>
<evidence type="ECO:0000256" key="2">
    <source>
        <dbReference type="ARBA" id="ARBA00004148"/>
    </source>
</evidence>
<feature type="domain" description="DEP" evidence="15">
    <location>
        <begin position="1285"/>
        <end position="1360"/>
    </location>
</feature>
<dbReference type="GO" id="GO:0005634">
    <property type="term" value="C:nucleus"/>
    <property type="evidence" value="ECO:0007669"/>
    <property type="project" value="UniProtKB-SubCell"/>
</dbReference>
<comment type="subunit">
    <text evidence="13">PP2A consists of a common heterodimeric core enzyme, composed of a 36 kDa catalytic subunit (subunit C) and a 65 kDa constant regulatory subunit (PR65 or subunit A), that associates with a variety of regulatory subunits. Proteins that associate with the core dimer include three families of regulatory subunits B (the R2/B/PR55/B55, R3/B''/PR72/PR130/PR59 and R5/B'/B56 families), the 48 kDa variable regulatory subunit, viral proteins, and cell signaling molecules.</text>
</comment>
<keyword evidence="12" id="KW-0687">Ribonucleoprotein</keyword>
<dbReference type="PANTHER" id="PTHR13179:SF8">
    <property type="entry name" value="GATOR COMPLEX PROTEIN DEPDC5"/>
    <property type="match status" value="1"/>
</dbReference>
<dbReference type="GO" id="GO:0035556">
    <property type="term" value="P:intracellular signal transduction"/>
    <property type="evidence" value="ECO:0007669"/>
    <property type="project" value="InterPro"/>
</dbReference>
<dbReference type="InterPro" id="IPR036388">
    <property type="entry name" value="WH-like_DNA-bd_sf"/>
</dbReference>
<feature type="compositionally biased region" description="Pro residues" evidence="14">
    <location>
        <begin position="2280"/>
        <end position="2292"/>
    </location>
</feature>
<feature type="compositionally biased region" description="Low complexity" evidence="14">
    <location>
        <begin position="2398"/>
        <end position="2418"/>
    </location>
</feature>
<dbReference type="GO" id="GO:0051754">
    <property type="term" value="P:meiotic sister chromatid cohesion, centromeric"/>
    <property type="evidence" value="ECO:0007669"/>
    <property type="project" value="UniProtKB-ARBA"/>
</dbReference>
<feature type="region of interest" description="Disordered" evidence="14">
    <location>
        <begin position="1664"/>
        <end position="1702"/>
    </location>
</feature>
<feature type="compositionally biased region" description="Basic and acidic residues" evidence="14">
    <location>
        <begin position="1385"/>
        <end position="1404"/>
    </location>
</feature>
<dbReference type="InterPro" id="IPR045838">
    <property type="entry name" value="DEPDC5_CTD"/>
</dbReference>
<feature type="compositionally biased region" description="Low complexity" evidence="14">
    <location>
        <begin position="1782"/>
        <end position="1794"/>
    </location>
</feature>
<dbReference type="Pfam" id="PF01603">
    <property type="entry name" value="B56"/>
    <property type="match status" value="1"/>
</dbReference>
<feature type="compositionally biased region" description="Low complexity" evidence="14">
    <location>
        <begin position="2435"/>
        <end position="2474"/>
    </location>
</feature>
<name>A0A9P8CZ48_MORAP</name>
<feature type="region of interest" description="Disordered" evidence="14">
    <location>
        <begin position="2201"/>
        <end position="2229"/>
    </location>
</feature>
<feature type="compositionally biased region" description="Basic and acidic residues" evidence="14">
    <location>
        <begin position="1666"/>
        <end position="1677"/>
    </location>
</feature>
<dbReference type="GO" id="GO:0005096">
    <property type="term" value="F:GTPase activator activity"/>
    <property type="evidence" value="ECO:0007669"/>
    <property type="project" value="InterPro"/>
</dbReference>
<feature type="region of interest" description="Disordered" evidence="14">
    <location>
        <begin position="477"/>
        <end position="515"/>
    </location>
</feature>
<dbReference type="InterPro" id="IPR036390">
    <property type="entry name" value="WH_DNA-bd_sf"/>
</dbReference>
<evidence type="ECO:0000313" key="17">
    <source>
        <dbReference type="Proteomes" id="UP000717515"/>
    </source>
</evidence>
<dbReference type="Gene3D" id="1.10.10.10">
    <property type="entry name" value="Winged helix-like DNA-binding domain superfamily/Winged helix DNA-binding domain"/>
    <property type="match status" value="1"/>
</dbReference>
<evidence type="ECO:0000256" key="6">
    <source>
        <dbReference type="ARBA" id="ARBA00018529"/>
    </source>
</evidence>
<feature type="compositionally biased region" description="Polar residues" evidence="14">
    <location>
        <begin position="2581"/>
        <end position="2590"/>
    </location>
</feature>
<feature type="compositionally biased region" description="Basic and acidic residues" evidence="14">
    <location>
        <begin position="751"/>
        <end position="763"/>
    </location>
</feature>
<dbReference type="InterPro" id="IPR000591">
    <property type="entry name" value="DEP_dom"/>
</dbReference>
<dbReference type="InterPro" id="IPR038655">
    <property type="entry name" value="Ribosomal_eL27_sf"/>
</dbReference>
<dbReference type="GO" id="GO:0019888">
    <property type="term" value="F:protein phosphatase regulator activity"/>
    <property type="evidence" value="ECO:0007669"/>
    <property type="project" value="InterPro"/>
</dbReference>
<proteinExistence type="inferred from homology"/>
<dbReference type="Pfam" id="PF23013">
    <property type="entry name" value="IML1_N"/>
    <property type="match status" value="1"/>
</dbReference>
<dbReference type="Gene3D" id="2.30.30.770">
    <property type="match status" value="1"/>
</dbReference>
<dbReference type="PROSITE" id="PS00028">
    <property type="entry name" value="ZINC_FINGER_C2H2_1"/>
    <property type="match status" value="1"/>
</dbReference>
<comment type="caution">
    <text evidence="16">The sequence shown here is derived from an EMBL/GenBank/DDBJ whole genome shotgun (WGS) entry which is preliminary data.</text>
</comment>
<evidence type="ECO:0000256" key="9">
    <source>
        <dbReference type="ARBA" id="ARBA00022553"/>
    </source>
</evidence>
<feature type="compositionally biased region" description="Low complexity" evidence="14">
    <location>
        <begin position="1411"/>
        <end position="1450"/>
    </location>
</feature>
<dbReference type="InterPro" id="IPR048255">
    <property type="entry name" value="IML1_N"/>
</dbReference>
<dbReference type="EMBL" id="JAIFTL010000023">
    <property type="protein sequence ID" value="KAG9326273.1"/>
    <property type="molecule type" value="Genomic_DNA"/>
</dbReference>
<evidence type="ECO:0000256" key="12">
    <source>
        <dbReference type="ARBA" id="ARBA00023274"/>
    </source>
</evidence>
<feature type="region of interest" description="Disordered" evidence="14">
    <location>
        <begin position="751"/>
        <end position="782"/>
    </location>
</feature>
<dbReference type="InterPro" id="IPR001141">
    <property type="entry name" value="Ribosomal_eL27"/>
</dbReference>
<feature type="region of interest" description="Disordered" evidence="14">
    <location>
        <begin position="1763"/>
        <end position="1800"/>
    </location>
</feature>
<dbReference type="InterPro" id="IPR016024">
    <property type="entry name" value="ARM-type_fold"/>
</dbReference>
<dbReference type="InterPro" id="IPR027244">
    <property type="entry name" value="IML1"/>
</dbReference>
<dbReference type="InterPro" id="IPR002554">
    <property type="entry name" value="PP2A_B56"/>
</dbReference>
<evidence type="ECO:0000256" key="10">
    <source>
        <dbReference type="ARBA" id="ARBA00022980"/>
    </source>
</evidence>
<evidence type="ECO:0000259" key="15">
    <source>
        <dbReference type="PROSITE" id="PS50186"/>
    </source>
</evidence>
<dbReference type="CDD" id="cd20908">
    <property type="entry name" value="SUF4-like"/>
    <property type="match status" value="1"/>
</dbReference>
<feature type="compositionally biased region" description="Basic and acidic residues" evidence="14">
    <location>
        <begin position="1765"/>
        <end position="1775"/>
    </location>
</feature>